<dbReference type="OrthoDB" id="73273at2759"/>
<dbReference type="PANTHER" id="PTHR48252:SF77">
    <property type="entry name" value="HISTONE DEACETYLASE DOMAIN-CONTAINING PROTEIN"/>
    <property type="match status" value="1"/>
</dbReference>
<dbReference type="EMBL" id="QCYY01002936">
    <property type="protein sequence ID" value="ROT66423.1"/>
    <property type="molecule type" value="Genomic_DNA"/>
</dbReference>
<dbReference type="Gene3D" id="3.40.800.20">
    <property type="entry name" value="Histone deacetylase domain"/>
    <property type="match status" value="1"/>
</dbReference>
<reference evidence="4 5" key="2">
    <citation type="submission" date="2019-01" db="EMBL/GenBank/DDBJ databases">
        <title>The decoding of complex shrimp genome reveals the adaptation for benthos swimmer, frequently molting mechanism and breeding impact on genome.</title>
        <authorList>
            <person name="Sun Y."/>
            <person name="Gao Y."/>
            <person name="Yu Y."/>
        </authorList>
    </citation>
    <scope>NUCLEOTIDE SEQUENCE [LARGE SCALE GENOMIC DNA]</scope>
    <source>
        <tissue evidence="4">Muscle</tissue>
    </source>
</reference>
<feature type="compositionally biased region" description="Low complexity" evidence="2">
    <location>
        <begin position="105"/>
        <end position="128"/>
    </location>
</feature>
<dbReference type="GO" id="GO:0141221">
    <property type="term" value="F:histone deacetylase activity, hydrolytic mechanism"/>
    <property type="evidence" value="ECO:0007669"/>
    <property type="project" value="UniProtKB-EC"/>
</dbReference>
<sequence length="252" mass="26260">MNFSKSPSSVNDLAPSLSFALSTSSSPSSPFPSSSFPSPPSLFPGSSSSPASLTLSSSVSLVSKPAPESAPPVAQAPSPQRASRLRSQEGWAGGREGREGRGEGARPPSSSPGLPRGRSRAPPSSYGRQGMCGADAISGDPIGGGNLTPEAFRSCIKHIRNLNKPTLFLGGGGYNKVNAAKLWTVITSAIVDKPLSADIPEHRFFPLYGPSFELEVSVGLRKSENSQKSLDETINTARENIGRLAVLLGKKT</sequence>
<dbReference type="SUPFAM" id="SSF52768">
    <property type="entry name" value="Arginase/deacetylase"/>
    <property type="match status" value="1"/>
</dbReference>
<feature type="compositionally biased region" description="Low complexity" evidence="2">
    <location>
        <begin position="19"/>
        <end position="36"/>
    </location>
</feature>
<protein>
    <submittedName>
        <fullName evidence="4">Putative histone deacetylase 8-like isoform X2</fullName>
    </submittedName>
</protein>
<dbReference type="InterPro" id="IPR023801">
    <property type="entry name" value="His_deacetylse_dom"/>
</dbReference>
<evidence type="ECO:0000256" key="2">
    <source>
        <dbReference type="SAM" id="MobiDB-lite"/>
    </source>
</evidence>
<evidence type="ECO:0000256" key="1">
    <source>
        <dbReference type="ARBA" id="ARBA00048287"/>
    </source>
</evidence>
<gene>
    <name evidence="4" type="ORF">C7M84_015558</name>
</gene>
<feature type="domain" description="Histone deacetylase" evidence="3">
    <location>
        <begin position="132"/>
        <end position="189"/>
    </location>
</feature>
<organism evidence="4 5">
    <name type="scientific">Penaeus vannamei</name>
    <name type="common">Whiteleg shrimp</name>
    <name type="synonym">Litopenaeus vannamei</name>
    <dbReference type="NCBI Taxonomy" id="6689"/>
    <lineage>
        <taxon>Eukaryota</taxon>
        <taxon>Metazoa</taxon>
        <taxon>Ecdysozoa</taxon>
        <taxon>Arthropoda</taxon>
        <taxon>Crustacea</taxon>
        <taxon>Multicrustacea</taxon>
        <taxon>Malacostraca</taxon>
        <taxon>Eumalacostraca</taxon>
        <taxon>Eucarida</taxon>
        <taxon>Decapoda</taxon>
        <taxon>Dendrobranchiata</taxon>
        <taxon>Penaeoidea</taxon>
        <taxon>Penaeidae</taxon>
        <taxon>Penaeus</taxon>
    </lineage>
</organism>
<feature type="region of interest" description="Disordered" evidence="2">
    <location>
        <begin position="19"/>
        <end position="137"/>
    </location>
</feature>
<dbReference type="InterPro" id="IPR037138">
    <property type="entry name" value="His_deacetylse_dom_sf"/>
</dbReference>
<evidence type="ECO:0000313" key="5">
    <source>
        <dbReference type="Proteomes" id="UP000283509"/>
    </source>
</evidence>
<reference evidence="4 5" key="1">
    <citation type="submission" date="2018-04" db="EMBL/GenBank/DDBJ databases">
        <authorList>
            <person name="Zhang X."/>
            <person name="Yuan J."/>
            <person name="Li F."/>
            <person name="Xiang J."/>
        </authorList>
    </citation>
    <scope>NUCLEOTIDE SEQUENCE [LARGE SCALE GENOMIC DNA]</scope>
    <source>
        <tissue evidence="4">Muscle</tissue>
    </source>
</reference>
<keyword evidence="5" id="KW-1185">Reference proteome</keyword>
<accession>A0A423SQG3</accession>
<comment type="caution">
    <text evidence="4">The sequence shown here is derived from an EMBL/GenBank/DDBJ whole genome shotgun (WGS) entry which is preliminary data.</text>
</comment>
<dbReference type="Pfam" id="PF00850">
    <property type="entry name" value="Hist_deacetyl"/>
    <property type="match status" value="1"/>
</dbReference>
<evidence type="ECO:0000259" key="3">
    <source>
        <dbReference type="Pfam" id="PF00850"/>
    </source>
</evidence>
<evidence type="ECO:0000313" key="4">
    <source>
        <dbReference type="EMBL" id="ROT66423.1"/>
    </source>
</evidence>
<feature type="compositionally biased region" description="Low complexity" evidence="2">
    <location>
        <begin position="43"/>
        <end position="82"/>
    </location>
</feature>
<name>A0A423SQG3_PENVA</name>
<feature type="compositionally biased region" description="Basic and acidic residues" evidence="2">
    <location>
        <begin position="95"/>
        <end position="104"/>
    </location>
</feature>
<dbReference type="Proteomes" id="UP000283509">
    <property type="component" value="Unassembled WGS sequence"/>
</dbReference>
<dbReference type="STRING" id="6689.A0A423SQG3"/>
<dbReference type="InterPro" id="IPR023696">
    <property type="entry name" value="Ureohydrolase_dom_sf"/>
</dbReference>
<dbReference type="AlphaFoldDB" id="A0A423SQG3"/>
<dbReference type="PANTHER" id="PTHR48252">
    <property type="entry name" value="HISTONE DEACETYLASE 2-RELATED"/>
    <property type="match status" value="1"/>
</dbReference>
<comment type="catalytic activity">
    <reaction evidence="1">
        <text>N(6)-acetyl-L-lysyl-[histone] + H2O = L-lysyl-[histone] + acetate</text>
        <dbReference type="Rhea" id="RHEA:58196"/>
        <dbReference type="Rhea" id="RHEA-COMP:9845"/>
        <dbReference type="Rhea" id="RHEA-COMP:11338"/>
        <dbReference type="ChEBI" id="CHEBI:15377"/>
        <dbReference type="ChEBI" id="CHEBI:29969"/>
        <dbReference type="ChEBI" id="CHEBI:30089"/>
        <dbReference type="ChEBI" id="CHEBI:61930"/>
        <dbReference type="EC" id="3.5.1.98"/>
    </reaction>
</comment>
<proteinExistence type="predicted"/>